<dbReference type="EMBL" id="FNKQ01000004">
    <property type="protein sequence ID" value="SDR02736.1"/>
    <property type="molecule type" value="Genomic_DNA"/>
</dbReference>
<dbReference type="Proteomes" id="UP000199289">
    <property type="component" value="Unassembled WGS sequence"/>
</dbReference>
<evidence type="ECO:0000313" key="1">
    <source>
        <dbReference type="EMBL" id="SDR02736.1"/>
    </source>
</evidence>
<sequence>MSPPRPCKSSVRRGVLRDLSRTVGALAVGLSAIALLSVWHRLTSSAESGNAGSAPPAEDISDATLVEYELDWYRYLKAFDAHHGAGGSPERDVRSGSFLRGLRVWIGTRFLRGYTLGDEVYVCPNAPRVLRVHQAGHAPSFGSEFPPLVRPRREDGGLEDAPVYTLDVMLPGAFPHTFLRLRDSRNLTGAYETWLRDGRIARVTC</sequence>
<dbReference type="AlphaFoldDB" id="A0A1H1FQB9"/>
<protein>
    <submittedName>
        <fullName evidence="1">Uncharacterized protein</fullName>
    </submittedName>
</protein>
<reference evidence="2" key="1">
    <citation type="submission" date="2016-10" db="EMBL/GenBank/DDBJ databases">
        <authorList>
            <person name="Varghese N."/>
            <person name="Submissions S."/>
        </authorList>
    </citation>
    <scope>NUCLEOTIDE SEQUENCE [LARGE SCALE GENOMIC DNA]</scope>
    <source>
        <strain evidence="2">CGMCC 1.12397</strain>
    </source>
</reference>
<proteinExistence type="predicted"/>
<dbReference type="OrthoDB" id="239214at2157"/>
<organism evidence="1 2">
    <name type="scientific">Halopelagius longus</name>
    <dbReference type="NCBI Taxonomy" id="1236180"/>
    <lineage>
        <taxon>Archaea</taxon>
        <taxon>Methanobacteriati</taxon>
        <taxon>Methanobacteriota</taxon>
        <taxon>Stenosarchaea group</taxon>
        <taxon>Halobacteria</taxon>
        <taxon>Halobacteriales</taxon>
        <taxon>Haloferacaceae</taxon>
    </lineage>
</organism>
<evidence type="ECO:0000313" key="2">
    <source>
        <dbReference type="Proteomes" id="UP000199289"/>
    </source>
</evidence>
<dbReference type="RefSeq" id="WP_175454478.1">
    <property type="nucleotide sequence ID" value="NZ_FNKQ01000004.1"/>
</dbReference>
<accession>A0A1H1FQB9</accession>
<name>A0A1H1FQB9_9EURY</name>
<gene>
    <name evidence="1" type="ORF">SAMN05216278_3329</name>
</gene>